<dbReference type="EMBL" id="JAPDMZ010000176">
    <property type="protein sequence ID" value="KAK0546936.1"/>
    <property type="molecule type" value="Genomic_DNA"/>
</dbReference>
<dbReference type="InterPro" id="IPR023335">
    <property type="entry name" value="ATP12_ortho_dom_sf"/>
</dbReference>
<sequence length="332" mass="36244">MVGMRVVVKSIAGAVRAECACRVAGASSSRLLSYSVASVTRFGSASSHASGLTRDFNTHSAKRQAAATTPNADAAAAPEGPNASDKAERTLKRFWKTVSVQSNTRPDLPSHYTINLDSRALRTPSGNVLRIAHGRGLLAGLIAQEWHEQKTVLKPHALPLTSLVARSIDGLGTEAARKEVCEGLMNYLDTDTILFHEDAPRQLVRLQEERWQPLLKWASEHIQQPIEIYKTLFNTAQPAQTRATILERILKLDPLSLAAFERAVLSCKSVLIALGLLEGRLSVEDASRAAEVEVASQIERWGEVEDTHDVDFHDLRRQLGSVSIVLMSPSSS</sequence>
<evidence type="ECO:0000256" key="5">
    <source>
        <dbReference type="ARBA" id="ARBA00023186"/>
    </source>
</evidence>
<comment type="caution">
    <text evidence="7">The sequence shown here is derived from an EMBL/GenBank/DDBJ whole genome shotgun (WGS) entry which is preliminary data.</text>
</comment>
<dbReference type="SUPFAM" id="SSF160909">
    <property type="entry name" value="ATP12-like"/>
    <property type="match status" value="1"/>
</dbReference>
<accession>A0AAN6GNP7</accession>
<dbReference type="PANTHER" id="PTHR21013">
    <property type="entry name" value="ATP SYNTHASE MITOCHONDRIAL F1 COMPLEX ASSEMBLY FACTOR 2/ATP12 PROTEIN, MITOCHONDRIAL PRECURSOR"/>
    <property type="match status" value="1"/>
</dbReference>
<evidence type="ECO:0000256" key="6">
    <source>
        <dbReference type="SAM" id="MobiDB-lite"/>
    </source>
</evidence>
<evidence type="ECO:0000256" key="1">
    <source>
        <dbReference type="ARBA" id="ARBA00004173"/>
    </source>
</evidence>
<reference evidence="7" key="1">
    <citation type="journal article" date="2023" name="PhytoFront">
        <title>Draft Genome Resources of Seven Strains of Tilletia horrida, Causal Agent of Kernel Smut of Rice.</title>
        <authorList>
            <person name="Khanal S."/>
            <person name="Antony Babu S."/>
            <person name="Zhou X.G."/>
        </authorList>
    </citation>
    <scope>NUCLEOTIDE SEQUENCE</scope>
    <source>
        <strain evidence="7">TX6</strain>
    </source>
</reference>
<gene>
    <name evidence="7" type="primary">atp12</name>
    <name evidence="7" type="ORF">OC846_005060</name>
</gene>
<keyword evidence="4" id="KW-0496">Mitochondrion</keyword>
<evidence type="ECO:0000256" key="2">
    <source>
        <dbReference type="ARBA" id="ARBA00008231"/>
    </source>
</evidence>
<dbReference type="Pfam" id="PF07542">
    <property type="entry name" value="ATP12"/>
    <property type="match status" value="1"/>
</dbReference>
<name>A0AAN6GNP7_9BASI</name>
<dbReference type="GO" id="GO:0005739">
    <property type="term" value="C:mitochondrion"/>
    <property type="evidence" value="ECO:0007669"/>
    <property type="project" value="UniProtKB-SubCell"/>
</dbReference>
<dbReference type="Proteomes" id="UP001176517">
    <property type="component" value="Unassembled WGS sequence"/>
</dbReference>
<dbReference type="GO" id="GO:0033615">
    <property type="term" value="P:mitochondrial proton-transporting ATP synthase complex assembly"/>
    <property type="evidence" value="ECO:0007669"/>
    <property type="project" value="TreeGrafter"/>
</dbReference>
<evidence type="ECO:0000256" key="3">
    <source>
        <dbReference type="ARBA" id="ARBA00022946"/>
    </source>
</evidence>
<keyword evidence="5" id="KW-0143">Chaperone</keyword>
<keyword evidence="3" id="KW-0809">Transit peptide</keyword>
<evidence type="ECO:0000313" key="8">
    <source>
        <dbReference type="Proteomes" id="UP001176517"/>
    </source>
</evidence>
<evidence type="ECO:0000313" key="7">
    <source>
        <dbReference type="EMBL" id="KAK0546936.1"/>
    </source>
</evidence>
<comment type="subcellular location">
    <subcellularLocation>
        <location evidence="1">Mitochondrion</location>
    </subcellularLocation>
</comment>
<dbReference type="PANTHER" id="PTHR21013:SF10">
    <property type="entry name" value="ATP SYNTHASE MITOCHONDRIAL F1 COMPLEX ASSEMBLY FACTOR 2"/>
    <property type="match status" value="1"/>
</dbReference>
<organism evidence="7 8">
    <name type="scientific">Tilletia horrida</name>
    <dbReference type="NCBI Taxonomy" id="155126"/>
    <lineage>
        <taxon>Eukaryota</taxon>
        <taxon>Fungi</taxon>
        <taxon>Dikarya</taxon>
        <taxon>Basidiomycota</taxon>
        <taxon>Ustilaginomycotina</taxon>
        <taxon>Exobasidiomycetes</taxon>
        <taxon>Tilletiales</taxon>
        <taxon>Tilletiaceae</taxon>
        <taxon>Tilletia</taxon>
    </lineage>
</organism>
<protein>
    <submittedName>
        <fullName evidence="7">ATP synthase mitochondrial F1 complex assembly factor 2</fullName>
    </submittedName>
</protein>
<comment type="similarity">
    <text evidence="2">Belongs to the ATP12 family.</text>
</comment>
<dbReference type="InterPro" id="IPR042272">
    <property type="entry name" value="ATP12_ATP_synth-F1-assembly_N"/>
</dbReference>
<dbReference type="Gene3D" id="1.10.3580.10">
    <property type="entry name" value="ATP12 ATPase"/>
    <property type="match status" value="1"/>
</dbReference>
<proteinExistence type="inferred from homology"/>
<dbReference type="Gene3D" id="3.30.2180.10">
    <property type="entry name" value="ATP12-like"/>
    <property type="match status" value="1"/>
</dbReference>
<dbReference type="InterPro" id="IPR011419">
    <property type="entry name" value="ATP12_ATP_synth-F1-assembly"/>
</dbReference>
<feature type="region of interest" description="Disordered" evidence="6">
    <location>
        <begin position="58"/>
        <end position="87"/>
    </location>
</feature>
<evidence type="ECO:0000256" key="4">
    <source>
        <dbReference type="ARBA" id="ARBA00023128"/>
    </source>
</evidence>
<keyword evidence="8" id="KW-1185">Reference proteome</keyword>
<feature type="compositionally biased region" description="Low complexity" evidence="6">
    <location>
        <begin position="65"/>
        <end position="83"/>
    </location>
</feature>
<dbReference type="AlphaFoldDB" id="A0AAN6GNP7"/>